<dbReference type="RefSeq" id="WP_302722786.1">
    <property type="nucleotide sequence ID" value="NZ_JAULRU010000569.1"/>
</dbReference>
<dbReference type="InterPro" id="IPR019223">
    <property type="entry name" value="DUF2147"/>
</dbReference>
<evidence type="ECO:0000313" key="4">
    <source>
        <dbReference type="Proteomes" id="UP001273505"/>
    </source>
</evidence>
<keyword evidence="4" id="KW-1185">Reference proteome</keyword>
<sequence length="153" mass="16970">MQRFNTKLLALATMGFVSAGLAAPLSAAPIEGTWVTIDDKDRSRKSLVELVVTEEGELRGTITKLLQEKNQGLTCEKCPGDFKDKPVEGLTFMWSLEKASEGEWRDGKILDPKTGKVYKARASLSEDKQELTVRGFVGFSLFGRSQVWVREGD</sequence>
<dbReference type="EMBL" id="JAXAFO010000009">
    <property type="protein sequence ID" value="MDX6849175.1"/>
    <property type="molecule type" value="Genomic_DNA"/>
</dbReference>
<feature type="signal peptide" evidence="1">
    <location>
        <begin position="1"/>
        <end position="22"/>
    </location>
</feature>
<keyword evidence="1" id="KW-0732">Signal</keyword>
<proteinExistence type="predicted"/>
<gene>
    <name evidence="3" type="ORF">SCD92_07375</name>
</gene>
<evidence type="ECO:0000259" key="2">
    <source>
        <dbReference type="Pfam" id="PF09917"/>
    </source>
</evidence>
<accession>A0ABU4RWC1</accession>
<feature type="chain" id="PRO_5046079585" evidence="1">
    <location>
        <begin position="23"/>
        <end position="153"/>
    </location>
</feature>
<dbReference type="Proteomes" id="UP001273505">
    <property type="component" value="Unassembled WGS sequence"/>
</dbReference>
<dbReference type="PANTHER" id="PTHR36919:SF3">
    <property type="entry name" value="BLL5882 PROTEIN"/>
    <property type="match status" value="1"/>
</dbReference>
<organism evidence="3 4">
    <name type="scientific">Gilvimarinus gilvus</name>
    <dbReference type="NCBI Taxonomy" id="3058038"/>
    <lineage>
        <taxon>Bacteria</taxon>
        <taxon>Pseudomonadati</taxon>
        <taxon>Pseudomonadota</taxon>
        <taxon>Gammaproteobacteria</taxon>
        <taxon>Cellvibrionales</taxon>
        <taxon>Cellvibrionaceae</taxon>
        <taxon>Gilvimarinus</taxon>
    </lineage>
</organism>
<feature type="domain" description="DUF2147" evidence="2">
    <location>
        <begin position="32"/>
        <end position="150"/>
    </location>
</feature>
<evidence type="ECO:0000313" key="3">
    <source>
        <dbReference type="EMBL" id="MDX6849175.1"/>
    </source>
</evidence>
<evidence type="ECO:0000256" key="1">
    <source>
        <dbReference type="SAM" id="SignalP"/>
    </source>
</evidence>
<comment type="caution">
    <text evidence="3">The sequence shown here is derived from an EMBL/GenBank/DDBJ whole genome shotgun (WGS) entry which is preliminary data.</text>
</comment>
<dbReference type="Gene3D" id="2.40.128.520">
    <property type="match status" value="1"/>
</dbReference>
<reference evidence="3 4" key="1">
    <citation type="submission" date="2023-11" db="EMBL/GenBank/DDBJ databases">
        <title>Gilvimarinus fulvus sp. nov., isolated from the surface of Kelp.</title>
        <authorList>
            <person name="Sun Y.Y."/>
            <person name="Gong Y."/>
            <person name="Du Z.J."/>
        </authorList>
    </citation>
    <scope>NUCLEOTIDE SEQUENCE [LARGE SCALE GENOMIC DNA]</scope>
    <source>
        <strain evidence="3 4">SDUM040013</strain>
    </source>
</reference>
<protein>
    <submittedName>
        <fullName evidence="3">DUF2147 domain-containing protein</fullName>
    </submittedName>
</protein>
<dbReference type="Pfam" id="PF09917">
    <property type="entry name" value="DUF2147"/>
    <property type="match status" value="1"/>
</dbReference>
<name>A0ABU4RWC1_9GAMM</name>
<dbReference type="PANTHER" id="PTHR36919">
    <property type="entry name" value="BLR1215 PROTEIN"/>
    <property type="match status" value="1"/>
</dbReference>